<gene>
    <name evidence="8" type="ORF">GSBLH_T00007092001</name>
</gene>
<keyword evidence="3 5" id="KW-0804">Transcription</keyword>
<evidence type="ECO:0000256" key="6">
    <source>
        <dbReference type="SAM" id="MobiDB-lite"/>
    </source>
</evidence>
<dbReference type="InterPro" id="IPR036388">
    <property type="entry name" value="WH-like_DNA-bd_sf"/>
</dbReference>
<proteinExistence type="inferred from homology"/>
<evidence type="ECO:0000256" key="1">
    <source>
        <dbReference type="ARBA" id="ARBA00004123"/>
    </source>
</evidence>
<evidence type="ECO:0000259" key="7">
    <source>
        <dbReference type="Pfam" id="PF22536"/>
    </source>
</evidence>
<keyword evidence="4 5" id="KW-0539">Nucleus</keyword>
<comment type="function">
    <text evidence="5">DNA-dependent RNA polymerase catalyzes the transcription of DNA into RNA using the four ribonucleoside triphosphates as substrates. Specific core component of RNA polymerase III which synthesizes small RNAs, such as 5S rRNA and tRNAs.</text>
</comment>
<dbReference type="AlphaFoldDB" id="D8M445"/>
<evidence type="ECO:0000256" key="5">
    <source>
        <dbReference type="RuleBase" id="RU367076"/>
    </source>
</evidence>
<dbReference type="PANTHER" id="PTHR12949:SF0">
    <property type="entry name" value="DNA-DIRECTED RNA POLYMERASE III SUBUNIT RPC3"/>
    <property type="match status" value="1"/>
</dbReference>
<dbReference type="InterPro" id="IPR055207">
    <property type="entry name" value="POLR3C_WHD"/>
</dbReference>
<dbReference type="OrthoDB" id="272392at2759"/>
<dbReference type="Proteomes" id="UP000008312">
    <property type="component" value="Unassembled WGS sequence"/>
</dbReference>
<dbReference type="RefSeq" id="XP_012896882.1">
    <property type="nucleotide sequence ID" value="XM_013041428.1"/>
</dbReference>
<evidence type="ECO:0000256" key="4">
    <source>
        <dbReference type="ARBA" id="ARBA00023242"/>
    </source>
</evidence>
<sequence>MSTKDLALRIWGINCLGHPKEVCRFVSNQGHPTFPEILRNARNVFKSKTNDAKTTECVLSLTLHSILVPIVPSVDCKKLISARYTFDTKAALYRLRLGAFIQYVREELGDECACIITEFGIRGAATLEDIINSITQNYPGSFLVFLLPPDQFTIGSLQRAIDMLIARNLVCQKKDIATYAREQDAELTAQSVTSRPTRGRGGKSARGGRGGKVNRAAALAGEKEWKDLDRPVVKRRGKTLGDCLELPGKKSKDEWKRGNGVTRRPAPKEALSAVDSERKSMLFCVNIERYTCILQQQLILQYVEERLNATSRKVLESIFTVVGIAPHARTESSAMFSGQQAFSRLQSEVETTWTLFLKHLAALASPRVSCLSVVTPCDSALDATGGEYRVNYKGVMQLIVEDTIAAFVEVGNAEEGTEREQRVCASIIRALIKHKKLDEQEIANICMLPEKICRSSVLALLNDRFICTQEVPRKPDHSTQTTIYLFTMNLEYTVKNIIDFIYVIILNLRSRQKVVVMKHAVRAGAKDDK</sequence>
<keyword evidence="9" id="KW-1185">Reference proteome</keyword>
<comment type="similarity">
    <text evidence="5">Belongs to the eukaryotic RPC3/POLR3C RNA polymerase subunit family.</text>
</comment>
<evidence type="ECO:0000256" key="2">
    <source>
        <dbReference type="ARBA" id="ARBA00022478"/>
    </source>
</evidence>
<dbReference type="GO" id="GO:0005666">
    <property type="term" value="C:RNA polymerase III complex"/>
    <property type="evidence" value="ECO:0007669"/>
    <property type="project" value="UniProtKB-UniRule"/>
</dbReference>
<evidence type="ECO:0000313" key="8">
    <source>
        <dbReference type="EMBL" id="CBK22834.2"/>
    </source>
</evidence>
<reference evidence="8" key="1">
    <citation type="submission" date="2010-02" db="EMBL/GenBank/DDBJ databases">
        <title>Sequencing and annotation of the Blastocystis hominis genome.</title>
        <authorList>
            <person name="Wincker P."/>
        </authorList>
    </citation>
    <scope>NUCLEOTIDE SEQUENCE</scope>
    <source>
        <strain evidence="8">Singapore isolate B</strain>
    </source>
</reference>
<keyword evidence="2 5" id="KW-0240">DNA-directed RNA polymerase</keyword>
<comment type="subunit">
    <text evidence="5">Component of the RNA polymerase III (Pol III) complex consisting of 17 subunits.</text>
</comment>
<comment type="subcellular location">
    <subcellularLocation>
        <location evidence="1 5">Nucleus</location>
    </subcellularLocation>
</comment>
<evidence type="ECO:0000256" key="3">
    <source>
        <dbReference type="ARBA" id="ARBA00023163"/>
    </source>
</evidence>
<dbReference type="Gene3D" id="1.10.10.10">
    <property type="entry name" value="Winged helix-like DNA-binding domain superfamily/Winged helix DNA-binding domain"/>
    <property type="match status" value="2"/>
</dbReference>
<dbReference type="PANTHER" id="PTHR12949">
    <property type="entry name" value="RNA POLYMERASE III DNA DIRECTED -RELATED"/>
    <property type="match status" value="1"/>
</dbReference>
<protein>
    <recommendedName>
        <fullName evidence="5">DNA-directed RNA polymerase III subunit RPC3</fullName>
        <shortName evidence="5">RNA polymerase III subunit C3</shortName>
    </recommendedName>
</protein>
<name>D8M445_BLAHO</name>
<dbReference type="InParanoid" id="D8M445"/>
<feature type="region of interest" description="Disordered" evidence="6">
    <location>
        <begin position="187"/>
        <end position="213"/>
    </location>
</feature>
<dbReference type="Pfam" id="PF22536">
    <property type="entry name" value="WHD_POLR3C"/>
    <property type="match status" value="1"/>
</dbReference>
<accession>D8M445</accession>
<dbReference type="InterPro" id="IPR039748">
    <property type="entry name" value="RPC3"/>
</dbReference>
<dbReference type="GeneID" id="24923216"/>
<organism evidence="8">
    <name type="scientific">Blastocystis hominis</name>
    <dbReference type="NCBI Taxonomy" id="12968"/>
    <lineage>
        <taxon>Eukaryota</taxon>
        <taxon>Sar</taxon>
        <taxon>Stramenopiles</taxon>
        <taxon>Bigyra</taxon>
        <taxon>Opalozoa</taxon>
        <taxon>Opalinata</taxon>
        <taxon>Blastocystidae</taxon>
        <taxon>Blastocystis</taxon>
    </lineage>
</organism>
<feature type="domain" description="DNA-directed RNA polymerase III subunit RPC3 winged-helix" evidence="7">
    <location>
        <begin position="421"/>
        <end position="487"/>
    </location>
</feature>
<dbReference type="GO" id="GO:0003697">
    <property type="term" value="F:single-stranded DNA binding"/>
    <property type="evidence" value="ECO:0007669"/>
    <property type="project" value="UniProtKB-UniRule"/>
</dbReference>
<dbReference type="EMBL" id="FN668651">
    <property type="protein sequence ID" value="CBK22834.2"/>
    <property type="molecule type" value="Genomic_DNA"/>
</dbReference>
<evidence type="ECO:0000313" key="9">
    <source>
        <dbReference type="Proteomes" id="UP000008312"/>
    </source>
</evidence>